<proteinExistence type="predicted"/>
<keyword evidence="1" id="KW-0812">Transmembrane</keyword>
<evidence type="ECO:0000313" key="2">
    <source>
        <dbReference type="EMBL" id="KAF1749663.1"/>
    </source>
</evidence>
<feature type="transmembrane region" description="Helical" evidence="1">
    <location>
        <begin position="45"/>
        <end position="68"/>
    </location>
</feature>
<comment type="caution">
    <text evidence="2">The sequence shown here is derived from an EMBL/GenBank/DDBJ whole genome shotgun (WGS) entry which is preliminary data.</text>
</comment>
<evidence type="ECO:0000256" key="1">
    <source>
        <dbReference type="SAM" id="Phobius"/>
    </source>
</evidence>
<dbReference type="EMBL" id="WUAV01000006">
    <property type="protein sequence ID" value="KAF1749663.1"/>
    <property type="molecule type" value="Genomic_DNA"/>
</dbReference>
<name>A0A6A5G4C8_CAERE</name>
<accession>A0A6A5G4C8</accession>
<dbReference type="CTD" id="9813766"/>
<gene>
    <name evidence="2" type="ORF">GCK72_026131</name>
</gene>
<evidence type="ECO:0000313" key="3">
    <source>
        <dbReference type="Proteomes" id="UP000483820"/>
    </source>
</evidence>
<dbReference type="Proteomes" id="UP000483820">
    <property type="component" value="Chromosome X"/>
</dbReference>
<keyword evidence="1" id="KW-0472">Membrane</keyword>
<dbReference type="AlphaFoldDB" id="A0A6A5G4C8"/>
<keyword evidence="1" id="KW-1133">Transmembrane helix</keyword>
<dbReference type="KEGG" id="crq:GCK72_026131"/>
<organism evidence="2 3">
    <name type="scientific">Caenorhabditis remanei</name>
    <name type="common">Caenorhabditis vulgaris</name>
    <dbReference type="NCBI Taxonomy" id="31234"/>
    <lineage>
        <taxon>Eukaryota</taxon>
        <taxon>Metazoa</taxon>
        <taxon>Ecdysozoa</taxon>
        <taxon>Nematoda</taxon>
        <taxon>Chromadorea</taxon>
        <taxon>Rhabditida</taxon>
        <taxon>Rhabditina</taxon>
        <taxon>Rhabditomorpha</taxon>
        <taxon>Rhabditoidea</taxon>
        <taxon>Rhabditidae</taxon>
        <taxon>Peloderinae</taxon>
        <taxon>Caenorhabditis</taxon>
    </lineage>
</organism>
<dbReference type="RefSeq" id="XP_003101937.2">
    <property type="nucleotide sequence ID" value="XM_003101889.2"/>
</dbReference>
<protein>
    <submittedName>
        <fullName evidence="2">Uncharacterized protein</fullName>
    </submittedName>
</protein>
<sequence>MELTTAAPVSADQIHITFTTDDPPPRPVEMYSLTTRYGCSRAQKLGWFLFFLLCVLLVCAGIILYNIYQQSRH</sequence>
<dbReference type="GeneID" id="9813766"/>
<reference evidence="2 3" key="1">
    <citation type="submission" date="2019-12" db="EMBL/GenBank/DDBJ databases">
        <title>Chromosome-level assembly of the Caenorhabditis remanei genome.</title>
        <authorList>
            <person name="Teterina A.A."/>
            <person name="Willis J.H."/>
            <person name="Phillips P.C."/>
        </authorList>
    </citation>
    <scope>NUCLEOTIDE SEQUENCE [LARGE SCALE GENOMIC DNA]</scope>
    <source>
        <strain evidence="2 3">PX506</strain>
        <tissue evidence="2">Whole organism</tissue>
    </source>
</reference>